<dbReference type="EMBL" id="PSQE01000002">
    <property type="protein sequence ID" value="RHN74172.1"/>
    <property type="molecule type" value="Genomic_DNA"/>
</dbReference>
<dbReference type="Proteomes" id="UP000265566">
    <property type="component" value="Chromosome 2"/>
</dbReference>
<dbReference type="CDD" id="cd20642">
    <property type="entry name" value="CYP72"/>
    <property type="match status" value="1"/>
</dbReference>
<dbReference type="PRINTS" id="PR00385">
    <property type="entry name" value="P450"/>
</dbReference>
<keyword evidence="4 13" id="KW-0812">Transmembrane</keyword>
<evidence type="ECO:0000256" key="12">
    <source>
        <dbReference type="RuleBase" id="RU000461"/>
    </source>
</evidence>
<dbReference type="Proteomes" id="UP000002051">
    <property type="component" value="Chromosome 2"/>
</dbReference>
<reference evidence="15" key="4">
    <citation type="journal article" date="2018" name="Nat. Plants">
        <title>Whole-genome landscape of Medicago truncatula symbiotic genes.</title>
        <authorList>
            <person name="Pecrix Y."/>
            <person name="Gamas P."/>
            <person name="Carrere S."/>
        </authorList>
    </citation>
    <scope>NUCLEOTIDE SEQUENCE</scope>
    <source>
        <tissue evidence="15">Leaves</tissue>
    </source>
</reference>
<dbReference type="EC" id="1.14.14.115" evidence="15"/>
<dbReference type="FunFam" id="1.10.630.10:FF:000029">
    <property type="entry name" value="Cytochrome P450 734A1"/>
    <property type="match status" value="1"/>
</dbReference>
<keyword evidence="9 12" id="KW-0503">Monooxygenase</keyword>
<dbReference type="GO" id="GO:0004497">
    <property type="term" value="F:monooxygenase activity"/>
    <property type="evidence" value="ECO:0000318"/>
    <property type="project" value="GO_Central"/>
</dbReference>
<organism evidence="14 17">
    <name type="scientific">Medicago truncatula</name>
    <name type="common">Barrel medic</name>
    <name type="synonym">Medicago tribuloides</name>
    <dbReference type="NCBI Taxonomy" id="3880"/>
    <lineage>
        <taxon>Eukaryota</taxon>
        <taxon>Viridiplantae</taxon>
        <taxon>Streptophyta</taxon>
        <taxon>Embryophyta</taxon>
        <taxon>Tracheophyta</taxon>
        <taxon>Spermatophyta</taxon>
        <taxon>Magnoliopsida</taxon>
        <taxon>eudicotyledons</taxon>
        <taxon>Gunneridae</taxon>
        <taxon>Pentapetalae</taxon>
        <taxon>rosids</taxon>
        <taxon>fabids</taxon>
        <taxon>Fabales</taxon>
        <taxon>Fabaceae</taxon>
        <taxon>Papilionoideae</taxon>
        <taxon>50 kb inversion clade</taxon>
        <taxon>NPAAA clade</taxon>
        <taxon>Hologalegina</taxon>
        <taxon>IRL clade</taxon>
        <taxon>Trifolieae</taxon>
        <taxon>Medicago</taxon>
    </lineage>
</organism>
<keyword evidence="3 11" id="KW-0349">Heme</keyword>
<evidence type="ECO:0000313" key="14">
    <source>
        <dbReference type="EMBL" id="KEH37983.1"/>
    </source>
</evidence>
<evidence type="ECO:0000256" key="6">
    <source>
        <dbReference type="ARBA" id="ARBA00022989"/>
    </source>
</evidence>
<dbReference type="AlphaFoldDB" id="A0A072V9E9"/>
<keyword evidence="8 11" id="KW-0408">Iron</keyword>
<evidence type="ECO:0000313" key="16">
    <source>
        <dbReference type="EnsemblPlants" id="KEH37983"/>
    </source>
</evidence>
<keyword evidence="6 13" id="KW-1133">Transmembrane helix</keyword>
<dbReference type="InterPro" id="IPR017972">
    <property type="entry name" value="Cyt_P450_CS"/>
</dbReference>
<name>A0A072V9E9_MEDTR</name>
<dbReference type="PROSITE" id="PS00086">
    <property type="entry name" value="CYTOCHROME_P450"/>
    <property type="match status" value="1"/>
</dbReference>
<comment type="cofactor">
    <cofactor evidence="11">
        <name>heme</name>
        <dbReference type="ChEBI" id="CHEBI:30413"/>
    </cofactor>
</comment>
<evidence type="ECO:0000256" key="1">
    <source>
        <dbReference type="ARBA" id="ARBA00004167"/>
    </source>
</evidence>
<keyword evidence="17" id="KW-1185">Reference proteome</keyword>
<comment type="subcellular location">
    <subcellularLocation>
        <location evidence="1">Membrane</location>
        <topology evidence="1">Single-pass membrane protein</topology>
    </subcellularLocation>
</comment>
<dbReference type="GO" id="GO:0102375">
    <property type="term" value="F:11-oxo-beta-amyrin 30-oxidase activity"/>
    <property type="evidence" value="ECO:0007669"/>
    <property type="project" value="UniProtKB-EC"/>
</dbReference>
<evidence type="ECO:0000256" key="8">
    <source>
        <dbReference type="ARBA" id="ARBA00023004"/>
    </source>
</evidence>
<proteinExistence type="inferred from homology"/>
<dbReference type="Gene3D" id="1.10.630.10">
    <property type="entry name" value="Cytochrome P450"/>
    <property type="match status" value="1"/>
</dbReference>
<dbReference type="Pfam" id="PF00067">
    <property type="entry name" value="p450"/>
    <property type="match status" value="1"/>
</dbReference>
<reference evidence="16" key="3">
    <citation type="submission" date="2015-04" db="UniProtKB">
        <authorList>
            <consortium name="EnsemblPlants"/>
        </authorList>
    </citation>
    <scope>IDENTIFICATION</scope>
    <source>
        <strain evidence="16">cv. Jemalong A17</strain>
    </source>
</reference>
<gene>
    <name evidence="16" type="primary">25486774</name>
    <name evidence="14" type="ordered locus">MTR_2g055430</name>
    <name evidence="15" type="ORF">MtrunA17_Chr2g0307291</name>
</gene>
<evidence type="ECO:0000256" key="5">
    <source>
        <dbReference type="ARBA" id="ARBA00022723"/>
    </source>
</evidence>
<evidence type="ECO:0000256" key="13">
    <source>
        <dbReference type="SAM" id="Phobius"/>
    </source>
</evidence>
<evidence type="ECO:0000313" key="15">
    <source>
        <dbReference type="EMBL" id="RHN74172.1"/>
    </source>
</evidence>
<accession>A0A072V9E9</accession>
<reference evidence="14 17" key="2">
    <citation type="journal article" date="2014" name="BMC Genomics">
        <title>An improved genome release (version Mt4.0) for the model legume Medicago truncatula.</title>
        <authorList>
            <person name="Tang H."/>
            <person name="Krishnakumar V."/>
            <person name="Bidwell S."/>
            <person name="Rosen B."/>
            <person name="Chan A."/>
            <person name="Zhou S."/>
            <person name="Gentzbittel L."/>
            <person name="Childs K.L."/>
            <person name="Yandell M."/>
            <person name="Gundlach H."/>
            <person name="Mayer K.F."/>
            <person name="Schwartz D.C."/>
            <person name="Town C.D."/>
        </authorList>
    </citation>
    <scope>GENOME REANNOTATION</scope>
    <source>
        <strain evidence="14">A17</strain>
        <strain evidence="16 17">cv. Jemalong A17</strain>
    </source>
</reference>
<keyword evidence="10 13" id="KW-0472">Membrane</keyword>
<dbReference type="PANTHER" id="PTHR24282">
    <property type="entry name" value="CYTOCHROME P450 FAMILY MEMBER"/>
    <property type="match status" value="1"/>
</dbReference>
<feature type="transmembrane region" description="Helical" evidence="13">
    <location>
        <begin position="12"/>
        <end position="32"/>
    </location>
</feature>
<protein>
    <submittedName>
        <fullName evidence="14">Cytochrome P450 family 72 protein</fullName>
    </submittedName>
    <submittedName>
        <fullName evidence="15">Putative 11-oxo-beta-amyrin 30-oxidase</fullName>
        <ecNumber evidence="15">1.14.14.115</ecNumber>
    </submittedName>
</protein>
<dbReference type="InterPro" id="IPR036396">
    <property type="entry name" value="Cyt_P450_sf"/>
</dbReference>
<evidence type="ECO:0000256" key="11">
    <source>
        <dbReference type="PIRSR" id="PIRSR602401-1"/>
    </source>
</evidence>
<dbReference type="GO" id="GO:0016020">
    <property type="term" value="C:membrane"/>
    <property type="evidence" value="ECO:0007669"/>
    <property type="project" value="UniProtKB-SubCell"/>
</dbReference>
<dbReference type="PANTHER" id="PTHR24282:SF255">
    <property type="entry name" value="CYTOCHROME P450 72A11-RELATED"/>
    <property type="match status" value="1"/>
</dbReference>
<dbReference type="InterPro" id="IPR001128">
    <property type="entry name" value="Cyt_P450"/>
</dbReference>
<sequence length="520" mass="59807">MELFWTTNSAIILITVTFGLVYAWRVLNWMWLKPKKMEKLLREQGLQGNPYRLLLGDAKDYFVMQKKVQSKPMNLSDDIAPRVAPYIHHAVQTHGKKSFIWFGTKPWVILNEPEQIREVFNKISEFPKVQYKFMKLITRGLVKLEGEKWTKHRRIINPAFHMEKLKIMTPTFLKSCNDLISNWEETLSSNGSSEIDIWPSLQSLTSDVIARSSFGSSYEEGRKVFQLQIEQGELIMKNLMKSLIPLWRFLPTADHRKINENDKQIETTIKNIINKREKAIKAGEATENDLLGLLLESNHKEIKEHGNFKNMGLSLEEVVGECMLFHIAGQETTSDLLVWTMVLLSRHPDWQERARKEVLEIFGNEKPDFDGLNKLKIMGMILYEVLRLYPPITGVSRKVENDIKLGDLTLYAGMDVYLPIVLIHHDCELWGDDAKIFNPERFSGGISKATNGRFSYFPFGAGPRICIGQTFSLLEAKMAMALILQNFSFELSQTYAHAPSVVLTVQPQHGAHVILRKIKT</sequence>
<feature type="binding site" description="axial binding residue" evidence="11">
    <location>
        <position position="466"/>
    </location>
    <ligand>
        <name>heme</name>
        <dbReference type="ChEBI" id="CHEBI:30413"/>
    </ligand>
    <ligandPart>
        <name>Fe</name>
        <dbReference type="ChEBI" id="CHEBI:18248"/>
    </ligandPart>
</feature>
<comment type="similarity">
    <text evidence="2 12">Belongs to the cytochrome P450 family.</text>
</comment>
<dbReference type="EMBL" id="CM001218">
    <property type="protein sequence ID" value="KEH37983.1"/>
    <property type="molecule type" value="Genomic_DNA"/>
</dbReference>
<dbReference type="SUPFAM" id="SSF48264">
    <property type="entry name" value="Cytochrome P450"/>
    <property type="match status" value="1"/>
</dbReference>
<evidence type="ECO:0000256" key="4">
    <source>
        <dbReference type="ARBA" id="ARBA00022692"/>
    </source>
</evidence>
<evidence type="ECO:0000256" key="3">
    <source>
        <dbReference type="ARBA" id="ARBA00022617"/>
    </source>
</evidence>
<dbReference type="ExpressionAtlas" id="A0A072V9E9">
    <property type="expression patterns" value="differential"/>
</dbReference>
<dbReference type="KEGG" id="mtr:25486774"/>
<evidence type="ECO:0000256" key="2">
    <source>
        <dbReference type="ARBA" id="ARBA00010617"/>
    </source>
</evidence>
<dbReference type="HOGENOM" id="CLU_001570_5_0_1"/>
<dbReference type="GO" id="GO:0020037">
    <property type="term" value="F:heme binding"/>
    <property type="evidence" value="ECO:0007669"/>
    <property type="project" value="InterPro"/>
</dbReference>
<keyword evidence="7 12" id="KW-0560">Oxidoreductase</keyword>
<dbReference type="InterPro" id="IPR050665">
    <property type="entry name" value="Cytochrome_P450_Monooxygen"/>
</dbReference>
<dbReference type="STRING" id="3880.A0A072V9E9"/>
<dbReference type="EnsemblPlants" id="KEH37983">
    <property type="protein sequence ID" value="KEH37983"/>
    <property type="gene ID" value="MTR_2g055430"/>
</dbReference>
<dbReference type="GO" id="GO:0005506">
    <property type="term" value="F:iron ion binding"/>
    <property type="evidence" value="ECO:0007669"/>
    <property type="project" value="InterPro"/>
</dbReference>
<evidence type="ECO:0000313" key="17">
    <source>
        <dbReference type="Proteomes" id="UP000002051"/>
    </source>
</evidence>
<dbReference type="InterPro" id="IPR002401">
    <property type="entry name" value="Cyt_P450_E_grp-I"/>
</dbReference>
<reference evidence="14 17" key="1">
    <citation type="journal article" date="2011" name="Nature">
        <title>The Medicago genome provides insight into the evolution of rhizobial symbioses.</title>
        <authorList>
            <person name="Young N.D."/>
            <person name="Debelle F."/>
            <person name="Oldroyd G.E."/>
            <person name="Geurts R."/>
            <person name="Cannon S.B."/>
            <person name="Udvardi M.K."/>
            <person name="Benedito V.A."/>
            <person name="Mayer K.F."/>
            <person name="Gouzy J."/>
            <person name="Schoof H."/>
            <person name="Van de Peer Y."/>
            <person name="Proost S."/>
            <person name="Cook D.R."/>
            <person name="Meyers B.C."/>
            <person name="Spannagl M."/>
            <person name="Cheung F."/>
            <person name="De Mita S."/>
            <person name="Krishnakumar V."/>
            <person name="Gundlach H."/>
            <person name="Zhou S."/>
            <person name="Mudge J."/>
            <person name="Bharti A.K."/>
            <person name="Murray J.D."/>
            <person name="Naoumkina M.A."/>
            <person name="Rosen B."/>
            <person name="Silverstein K.A."/>
            <person name="Tang H."/>
            <person name="Rombauts S."/>
            <person name="Zhao P.X."/>
            <person name="Zhou P."/>
            <person name="Barbe V."/>
            <person name="Bardou P."/>
            <person name="Bechner M."/>
            <person name="Bellec A."/>
            <person name="Berger A."/>
            <person name="Berges H."/>
            <person name="Bidwell S."/>
            <person name="Bisseling T."/>
            <person name="Choisne N."/>
            <person name="Couloux A."/>
            <person name="Denny R."/>
            <person name="Deshpande S."/>
            <person name="Dai X."/>
            <person name="Doyle J.J."/>
            <person name="Dudez A.M."/>
            <person name="Farmer A.D."/>
            <person name="Fouteau S."/>
            <person name="Franken C."/>
            <person name="Gibelin C."/>
            <person name="Gish J."/>
            <person name="Goldstein S."/>
            <person name="Gonzalez A.J."/>
            <person name="Green P.J."/>
            <person name="Hallab A."/>
            <person name="Hartog M."/>
            <person name="Hua A."/>
            <person name="Humphray S.J."/>
            <person name="Jeong D.H."/>
            <person name="Jing Y."/>
            <person name="Jocker A."/>
            <person name="Kenton S.M."/>
            <person name="Kim D.J."/>
            <person name="Klee K."/>
            <person name="Lai H."/>
            <person name="Lang C."/>
            <person name="Lin S."/>
            <person name="Macmil S.L."/>
            <person name="Magdelenat G."/>
            <person name="Matthews L."/>
            <person name="McCorrison J."/>
            <person name="Monaghan E.L."/>
            <person name="Mun J.H."/>
            <person name="Najar F.Z."/>
            <person name="Nicholson C."/>
            <person name="Noirot C."/>
            <person name="O'Bleness M."/>
            <person name="Paule C.R."/>
            <person name="Poulain J."/>
            <person name="Prion F."/>
            <person name="Qin B."/>
            <person name="Qu C."/>
            <person name="Retzel E.F."/>
            <person name="Riddle C."/>
            <person name="Sallet E."/>
            <person name="Samain S."/>
            <person name="Samson N."/>
            <person name="Sanders I."/>
            <person name="Saurat O."/>
            <person name="Scarpelli C."/>
            <person name="Schiex T."/>
            <person name="Segurens B."/>
            <person name="Severin A.J."/>
            <person name="Sherrier D.J."/>
            <person name="Shi R."/>
            <person name="Sims S."/>
            <person name="Singer S.R."/>
            <person name="Sinharoy S."/>
            <person name="Sterck L."/>
            <person name="Viollet A."/>
            <person name="Wang B.B."/>
            <person name="Wang K."/>
            <person name="Wang M."/>
            <person name="Wang X."/>
            <person name="Warfsmann J."/>
            <person name="Weissenbach J."/>
            <person name="White D.D."/>
            <person name="White J.D."/>
            <person name="Wiley G.B."/>
            <person name="Wincker P."/>
            <person name="Xing Y."/>
            <person name="Yang L."/>
            <person name="Yao Z."/>
            <person name="Ying F."/>
            <person name="Zhai J."/>
            <person name="Zhou L."/>
            <person name="Zuber A."/>
            <person name="Denarie J."/>
            <person name="Dixon R.A."/>
            <person name="May G.D."/>
            <person name="Schwartz D.C."/>
            <person name="Rogers J."/>
            <person name="Quetier F."/>
            <person name="Town C.D."/>
            <person name="Roe B.A."/>
        </authorList>
    </citation>
    <scope>NUCLEOTIDE SEQUENCE [LARGE SCALE GENOMIC DNA]</scope>
    <source>
        <strain evidence="14">A17</strain>
        <strain evidence="16 17">cv. Jemalong A17</strain>
    </source>
</reference>
<evidence type="ECO:0000256" key="10">
    <source>
        <dbReference type="ARBA" id="ARBA00023136"/>
    </source>
</evidence>
<dbReference type="OrthoDB" id="1470350at2759"/>
<dbReference type="PRINTS" id="PR00463">
    <property type="entry name" value="EP450I"/>
</dbReference>
<keyword evidence="5 11" id="KW-0479">Metal-binding</keyword>
<evidence type="ECO:0000256" key="9">
    <source>
        <dbReference type="ARBA" id="ARBA00023033"/>
    </source>
</evidence>
<evidence type="ECO:0000256" key="7">
    <source>
        <dbReference type="ARBA" id="ARBA00023002"/>
    </source>
</evidence>
<dbReference type="Gramene" id="rna10178">
    <property type="protein sequence ID" value="RHN74172.1"/>
    <property type="gene ID" value="gene10178"/>
</dbReference>